<dbReference type="OrthoDB" id="9782387at2"/>
<keyword evidence="2" id="KW-0949">S-adenosyl-L-methionine</keyword>
<dbReference type="NCBIfam" id="NF045646">
    <property type="entry name" value="rSAM_Se_TrsS"/>
    <property type="match status" value="1"/>
</dbReference>
<accession>A0A1G5E221</accession>
<dbReference type="InterPro" id="IPR034474">
    <property type="entry name" value="Methyltransferase_Class_D"/>
</dbReference>
<name>A0A1G5E221_9BACT</name>
<gene>
    <name evidence="7" type="ORF">SAMN05216233_105128</name>
</gene>
<evidence type="ECO:0000256" key="2">
    <source>
        <dbReference type="ARBA" id="ARBA00022691"/>
    </source>
</evidence>
<dbReference type="PROSITE" id="PS51918">
    <property type="entry name" value="RADICAL_SAM"/>
    <property type="match status" value="1"/>
</dbReference>
<evidence type="ECO:0000313" key="8">
    <source>
        <dbReference type="Proteomes" id="UP000198870"/>
    </source>
</evidence>
<dbReference type="InterPro" id="IPR007197">
    <property type="entry name" value="rSAM"/>
</dbReference>
<dbReference type="InterPro" id="IPR058240">
    <property type="entry name" value="rSAM_sf"/>
</dbReference>
<keyword evidence="3" id="KW-0479">Metal-binding</keyword>
<proteinExistence type="predicted"/>
<dbReference type="CDD" id="cd01335">
    <property type="entry name" value="Radical_SAM"/>
    <property type="match status" value="1"/>
</dbReference>
<keyword evidence="5" id="KW-0411">Iron-sulfur</keyword>
<dbReference type="EMBL" id="FMUX01000005">
    <property type="protein sequence ID" value="SCY21042.1"/>
    <property type="molecule type" value="Genomic_DNA"/>
</dbReference>
<dbReference type="Pfam" id="PF04055">
    <property type="entry name" value="Radical_SAM"/>
    <property type="match status" value="1"/>
</dbReference>
<keyword evidence="8" id="KW-1185">Reference proteome</keyword>
<dbReference type="AlphaFoldDB" id="A0A1G5E221"/>
<dbReference type="SFLD" id="SFLDS00029">
    <property type="entry name" value="Radical_SAM"/>
    <property type="match status" value="1"/>
</dbReference>
<evidence type="ECO:0000313" key="7">
    <source>
        <dbReference type="EMBL" id="SCY21042.1"/>
    </source>
</evidence>
<sequence>MRKGKILSETESLCPVCFHKIPARRVRYGEDLFLEKRCPMHGSFKTVIWRGSPEFSAWSRPKIPSPPKQSLTPVAKGCPFDCGLCPEHGQHTCTALLEITQRCNMSCPVCFAAAREDGTAGTPEPDPDMATLKFWYQRVKEASGPCNIQLSGGEPTVRDDLPEIIAMGKEAGFEFIQLNTNGLRLAREKGFALRLKKAGLSSVFLQFDGTDDAVYRVTRGRALFNLKQAAIRHCVEAGIGVVLVPTVVPGVNDHMLGEIIRFGLSHAPGVRGVHFQPVSYFGRYPTPPADRNRITIPEVISRIAHQSNGAIDADHFRPPGCEHALCSFHGNFMIMPDNALKPLTREGKDSCCTAPVIAKEGARQAISTVARQWAAPNACACTAQPMDDLDRFLNRAKTHIFAISGMAFQDAWNIDIERLKGCCIHTVSPDGRLIPFCAYNVTNSRGEALYRGQA</sequence>
<dbReference type="RefSeq" id="WP_092210298.1">
    <property type="nucleotide sequence ID" value="NZ_FMUX01000005.1"/>
</dbReference>
<dbReference type="SUPFAM" id="SSF102114">
    <property type="entry name" value="Radical SAM enzymes"/>
    <property type="match status" value="1"/>
</dbReference>
<dbReference type="GO" id="GO:0051536">
    <property type="term" value="F:iron-sulfur cluster binding"/>
    <property type="evidence" value="ECO:0007669"/>
    <property type="project" value="UniProtKB-KW"/>
</dbReference>
<dbReference type="Proteomes" id="UP000198870">
    <property type="component" value="Unassembled WGS sequence"/>
</dbReference>
<dbReference type="InterPro" id="IPR056488">
    <property type="entry name" value="Zn_ribbon_HMPTM"/>
</dbReference>
<organism evidence="7 8">
    <name type="scientific">Desulfoluna spongiiphila</name>
    <dbReference type="NCBI Taxonomy" id="419481"/>
    <lineage>
        <taxon>Bacteria</taxon>
        <taxon>Pseudomonadati</taxon>
        <taxon>Thermodesulfobacteriota</taxon>
        <taxon>Desulfobacteria</taxon>
        <taxon>Desulfobacterales</taxon>
        <taxon>Desulfolunaceae</taxon>
        <taxon>Desulfoluna</taxon>
    </lineage>
</organism>
<protein>
    <recommendedName>
        <fullName evidence="6">Radical SAM core domain-containing protein</fullName>
    </recommendedName>
</protein>
<dbReference type="PANTHER" id="PTHR43306:SF1">
    <property type="entry name" value="7,8-DIHYDRO-6-HYDROXYMETHYLPTERIN DIMETHYLTRANSFERASE"/>
    <property type="match status" value="1"/>
</dbReference>
<evidence type="ECO:0000256" key="1">
    <source>
        <dbReference type="ARBA" id="ARBA00001966"/>
    </source>
</evidence>
<dbReference type="GO" id="GO:0046872">
    <property type="term" value="F:metal ion binding"/>
    <property type="evidence" value="ECO:0007669"/>
    <property type="project" value="UniProtKB-KW"/>
</dbReference>
<dbReference type="STRING" id="419481.SAMN05216233_105128"/>
<dbReference type="InterPro" id="IPR054698">
    <property type="entry name" value="rSAM_Se_TrsS"/>
</dbReference>
<dbReference type="SFLD" id="SFLDG01100">
    <property type="entry name" value="methyltransferase_(Class_D)"/>
    <property type="match status" value="1"/>
</dbReference>
<comment type="cofactor">
    <cofactor evidence="1">
        <name>[4Fe-4S] cluster</name>
        <dbReference type="ChEBI" id="CHEBI:49883"/>
    </cofactor>
</comment>
<reference evidence="7 8" key="1">
    <citation type="submission" date="2016-10" db="EMBL/GenBank/DDBJ databases">
        <authorList>
            <person name="de Groot N.N."/>
        </authorList>
    </citation>
    <scope>NUCLEOTIDE SEQUENCE [LARGE SCALE GENOMIC DNA]</scope>
    <source>
        <strain evidence="7 8">AA1</strain>
    </source>
</reference>
<dbReference type="SFLD" id="SFLDG01067">
    <property type="entry name" value="SPASM/twitch_domain_containing"/>
    <property type="match status" value="1"/>
</dbReference>
<dbReference type="GO" id="GO:0003824">
    <property type="term" value="F:catalytic activity"/>
    <property type="evidence" value="ECO:0007669"/>
    <property type="project" value="InterPro"/>
</dbReference>
<evidence type="ECO:0000259" key="6">
    <source>
        <dbReference type="PROSITE" id="PS51918"/>
    </source>
</evidence>
<dbReference type="InterPro" id="IPR013785">
    <property type="entry name" value="Aldolase_TIM"/>
</dbReference>
<evidence type="ECO:0000256" key="5">
    <source>
        <dbReference type="ARBA" id="ARBA00023014"/>
    </source>
</evidence>
<dbReference type="Gene3D" id="3.20.20.70">
    <property type="entry name" value="Aldolase class I"/>
    <property type="match status" value="1"/>
</dbReference>
<evidence type="ECO:0000256" key="4">
    <source>
        <dbReference type="ARBA" id="ARBA00023004"/>
    </source>
</evidence>
<keyword evidence="4" id="KW-0408">Iron</keyword>
<dbReference type="PANTHER" id="PTHR43306">
    <property type="entry name" value="7,8-DIHYDRO-6-HYDROXYMETHYLPTERIN DIMETHYLTRANSFERASE"/>
    <property type="match status" value="1"/>
</dbReference>
<feature type="domain" description="Radical SAM core" evidence="6">
    <location>
        <begin position="89"/>
        <end position="306"/>
    </location>
</feature>
<evidence type="ECO:0000256" key="3">
    <source>
        <dbReference type="ARBA" id="ARBA00022723"/>
    </source>
</evidence>
<dbReference type="Pfam" id="PF23545">
    <property type="entry name" value="Zn_ribbon_HMPTM"/>
    <property type="match status" value="1"/>
</dbReference>